<dbReference type="FunFam" id="1.25.40.10:FF:000031">
    <property type="entry name" value="Pentatricopeptide repeat-containing protein mitochondrial"/>
    <property type="match status" value="1"/>
</dbReference>
<evidence type="ECO:0000256" key="3">
    <source>
        <dbReference type="PROSITE-ProRule" id="PRU00708"/>
    </source>
</evidence>
<dbReference type="Pfam" id="PF20431">
    <property type="entry name" value="E_motif"/>
    <property type="match status" value="1"/>
</dbReference>
<feature type="repeat" description="PPR" evidence="3">
    <location>
        <begin position="225"/>
        <end position="255"/>
    </location>
</feature>
<gene>
    <name evidence="5" type="ORF">D8674_036178</name>
</gene>
<dbReference type="InterPro" id="IPR032867">
    <property type="entry name" value="DYW_dom"/>
</dbReference>
<dbReference type="FunFam" id="1.25.40.10:FF:000285">
    <property type="entry name" value="Pentatricopeptide repeat-containing protein, chloroplastic"/>
    <property type="match status" value="1"/>
</dbReference>
<dbReference type="Proteomes" id="UP000327157">
    <property type="component" value="Chromosome 9"/>
</dbReference>
<evidence type="ECO:0000259" key="4">
    <source>
        <dbReference type="Pfam" id="PF14432"/>
    </source>
</evidence>
<dbReference type="PROSITE" id="PS51375">
    <property type="entry name" value="PPR"/>
    <property type="match status" value="4"/>
</dbReference>
<name>A0A5N5GJV9_9ROSA</name>
<dbReference type="SUPFAM" id="SSF48452">
    <property type="entry name" value="TPR-like"/>
    <property type="match status" value="1"/>
</dbReference>
<dbReference type="Gene3D" id="1.25.40.10">
    <property type="entry name" value="Tetratricopeptide repeat domain"/>
    <property type="match status" value="5"/>
</dbReference>
<evidence type="ECO:0000313" key="6">
    <source>
        <dbReference type="Proteomes" id="UP000327157"/>
    </source>
</evidence>
<protein>
    <submittedName>
        <fullName evidence="5">Pentatricopeptide repeat-containing protein</fullName>
    </submittedName>
</protein>
<dbReference type="GO" id="GO:0003723">
    <property type="term" value="F:RNA binding"/>
    <property type="evidence" value="ECO:0007669"/>
    <property type="project" value="InterPro"/>
</dbReference>
<dbReference type="OrthoDB" id="724816at2759"/>
<dbReference type="PANTHER" id="PTHR47926:SF385">
    <property type="entry name" value="DYW DOMAIN-CONTAINING PROTEIN"/>
    <property type="match status" value="1"/>
</dbReference>
<organism evidence="5 6">
    <name type="scientific">Pyrus ussuriensis x Pyrus communis</name>
    <dbReference type="NCBI Taxonomy" id="2448454"/>
    <lineage>
        <taxon>Eukaryota</taxon>
        <taxon>Viridiplantae</taxon>
        <taxon>Streptophyta</taxon>
        <taxon>Embryophyta</taxon>
        <taxon>Tracheophyta</taxon>
        <taxon>Spermatophyta</taxon>
        <taxon>Magnoliopsida</taxon>
        <taxon>eudicotyledons</taxon>
        <taxon>Gunneridae</taxon>
        <taxon>Pentapetalae</taxon>
        <taxon>rosids</taxon>
        <taxon>fabids</taxon>
        <taxon>Rosales</taxon>
        <taxon>Rosaceae</taxon>
        <taxon>Amygdaloideae</taxon>
        <taxon>Maleae</taxon>
        <taxon>Pyrus</taxon>
    </lineage>
</organism>
<reference evidence="5 6" key="1">
    <citation type="submission" date="2019-09" db="EMBL/GenBank/DDBJ databases">
        <authorList>
            <person name="Ou C."/>
        </authorList>
    </citation>
    <scope>NUCLEOTIDE SEQUENCE [LARGE SCALE GENOMIC DNA]</scope>
    <source>
        <strain evidence="5">S2</strain>
        <tissue evidence="5">Leaf</tissue>
    </source>
</reference>
<dbReference type="GO" id="GO:0009451">
    <property type="term" value="P:RNA modification"/>
    <property type="evidence" value="ECO:0007669"/>
    <property type="project" value="InterPro"/>
</dbReference>
<comment type="similarity">
    <text evidence="1">Belongs to the PPR family. PCMP-H subfamily.</text>
</comment>
<dbReference type="NCBIfam" id="TIGR00756">
    <property type="entry name" value="PPR"/>
    <property type="match status" value="4"/>
</dbReference>
<dbReference type="GO" id="GO:0008270">
    <property type="term" value="F:zinc ion binding"/>
    <property type="evidence" value="ECO:0007669"/>
    <property type="project" value="InterPro"/>
</dbReference>
<feature type="repeat" description="PPR" evidence="3">
    <location>
        <begin position="564"/>
        <end position="598"/>
    </location>
</feature>
<keyword evidence="2" id="KW-0677">Repeat</keyword>
<proteinExistence type="inferred from homology"/>
<dbReference type="EMBL" id="SMOL01000458">
    <property type="protein sequence ID" value="KAB2613862.1"/>
    <property type="molecule type" value="Genomic_DNA"/>
</dbReference>
<reference evidence="5 6" key="3">
    <citation type="submission" date="2019-11" db="EMBL/GenBank/DDBJ databases">
        <title>A de novo genome assembly of a pear dwarfing rootstock.</title>
        <authorList>
            <person name="Wang F."/>
            <person name="Wang J."/>
            <person name="Li S."/>
            <person name="Zhang Y."/>
            <person name="Fang M."/>
            <person name="Ma L."/>
            <person name="Zhao Y."/>
            <person name="Jiang S."/>
        </authorList>
    </citation>
    <scope>NUCLEOTIDE SEQUENCE [LARGE SCALE GENOMIC DNA]</scope>
    <source>
        <strain evidence="5">S2</strain>
        <tissue evidence="5">Leaf</tissue>
    </source>
</reference>
<dbReference type="Pfam" id="PF01535">
    <property type="entry name" value="PPR"/>
    <property type="match status" value="3"/>
</dbReference>
<feature type="domain" description="DYW" evidence="4">
    <location>
        <begin position="642"/>
        <end position="734"/>
    </location>
</feature>
<dbReference type="FunFam" id="1.25.40.10:FF:001060">
    <property type="entry name" value="Os05g0572900 protein"/>
    <property type="match status" value="1"/>
</dbReference>
<dbReference type="FunFam" id="1.25.40.10:FF:000227">
    <property type="entry name" value="Pentatricopeptide repeat-containing protein At3g13880"/>
    <property type="match status" value="1"/>
</dbReference>
<feature type="repeat" description="PPR" evidence="3">
    <location>
        <begin position="326"/>
        <end position="360"/>
    </location>
</feature>
<dbReference type="InterPro" id="IPR046960">
    <property type="entry name" value="PPR_At4g14850-like_plant"/>
</dbReference>
<evidence type="ECO:0000313" key="5">
    <source>
        <dbReference type="EMBL" id="KAB2613862.1"/>
    </source>
</evidence>
<dbReference type="InterPro" id="IPR011990">
    <property type="entry name" value="TPR-like_helical_dom_sf"/>
</dbReference>
<dbReference type="AlphaFoldDB" id="A0A5N5GJV9"/>
<dbReference type="PANTHER" id="PTHR47926">
    <property type="entry name" value="PENTATRICOPEPTIDE REPEAT-CONTAINING PROTEIN"/>
    <property type="match status" value="1"/>
</dbReference>
<dbReference type="Pfam" id="PF14432">
    <property type="entry name" value="DYW_deaminase"/>
    <property type="match status" value="1"/>
</dbReference>
<dbReference type="Pfam" id="PF13041">
    <property type="entry name" value="PPR_2"/>
    <property type="match status" value="3"/>
</dbReference>
<comment type="caution">
    <text evidence="5">The sequence shown here is derived from an EMBL/GenBank/DDBJ whole genome shotgun (WGS) entry which is preliminary data.</text>
</comment>
<accession>A0A5N5GJV9</accession>
<evidence type="ECO:0000256" key="2">
    <source>
        <dbReference type="ARBA" id="ARBA00022737"/>
    </source>
</evidence>
<reference evidence="6" key="2">
    <citation type="submission" date="2019-10" db="EMBL/GenBank/DDBJ databases">
        <title>A de novo genome assembly of a pear dwarfing rootstock.</title>
        <authorList>
            <person name="Wang F."/>
            <person name="Wang J."/>
            <person name="Li S."/>
            <person name="Zhang Y."/>
            <person name="Fang M."/>
            <person name="Ma L."/>
            <person name="Zhao Y."/>
            <person name="Jiang S."/>
        </authorList>
    </citation>
    <scope>NUCLEOTIDE SEQUENCE [LARGE SCALE GENOMIC DNA]</scope>
</reference>
<evidence type="ECO:0000256" key="1">
    <source>
        <dbReference type="ARBA" id="ARBA00006643"/>
    </source>
</evidence>
<dbReference type="InterPro" id="IPR046848">
    <property type="entry name" value="E_motif"/>
</dbReference>
<keyword evidence="6" id="KW-1185">Reference proteome</keyword>
<sequence length="734" mass="81709">MLAKQKEAKAESNKTESNGDKTWMQSVIAAMPNLKLSRNSHLPFVFKPKLVPASIDDPVKLLKKAADTKNLRTGKTIHAHLIVSGEPSKSVDIFQANSLVNLYAKCDQVSIARHLFDCLPKRNVVSWSALMAGYLHNGMTLEVLGLFKTMVSVDGLCPNEYIFATVLSSCSGSGRVEEGKQCHGYVLKSGLLSYEYVKNALVHMYSSCSEVESAMRVLNTVPGGDILSYNSVINGLLEHGHVREAMEMLGMMASQCMDWDSVTYITVFGLCAHLKDLRLGLQVHGQMLKNDIKCDVFLSSAMIDMYGKCGKVLNAAKVFDRLQERNIVSWTAIMAGYFQNGYFEDALGVLSKMGNEDILPNEYTFAVLLNSSAGLSALRQGDLLHTCVEKSGFKDYVIVGNALINMYSKCGNIQAANEVFLDMTCRDSVTWNAMISGFSHHGLGKEALNVFQDMLAAGECPNNITFVGVLSACASLGLVQEGFYYLNQLMKQIGIEPGLEHHTCIVGLLSRSGQLDQAEKYMRTMPVKWDIVAWRTLLNACHVHRNYGLGKQVAEVVVQMNPNDVGTYTLLSNMYAKARRWDGVVKIRKLMRERNIKKEPGVSWVEIRNTTHIFVSDDNMHPESSQIHEKVGELLAKIKPLGYVPDIAAVLHDVEDEQKEDYLSYHSEKLAIAYGLMKTPTNAPIRVIKNLRICDDCHAAVKLISKVTNRLIIVRDANRFHQFQDGRCSCADYW</sequence>
<feature type="repeat" description="PPR" evidence="3">
    <location>
        <begin position="427"/>
        <end position="461"/>
    </location>
</feature>
<dbReference type="InterPro" id="IPR002885">
    <property type="entry name" value="PPR_rpt"/>
</dbReference>